<dbReference type="Pfam" id="PF22725">
    <property type="entry name" value="GFO_IDH_MocA_C3"/>
    <property type="match status" value="1"/>
</dbReference>
<keyword evidence="5" id="KW-1185">Reference proteome</keyword>
<dbReference type="InterPro" id="IPR036291">
    <property type="entry name" value="NAD(P)-bd_dom_sf"/>
</dbReference>
<feature type="domain" description="GFO/IDH/MocA-like oxidoreductase" evidence="3">
    <location>
        <begin position="152"/>
        <end position="308"/>
    </location>
</feature>
<dbReference type="Proteomes" id="UP000599074">
    <property type="component" value="Unassembled WGS sequence"/>
</dbReference>
<keyword evidence="1" id="KW-0560">Oxidoreductase</keyword>
<dbReference type="Gene3D" id="3.30.360.10">
    <property type="entry name" value="Dihydrodipicolinate Reductase, domain 2"/>
    <property type="match status" value="1"/>
</dbReference>
<sequence length="416" mass="44498">MPDGRQVRAGRQLRIGMVGYAFMGAAHSQAWRTVNRVFDLPAAARMVAVCGRDAAAVAAAADRLGWEESVTDWRALVARDDIDVVDICTPGDSHAEIAIAALAAGKHVLCEKPLANTVEEARAMVDAAQAARAHGVRAMCGYNYRRVPAVVLMRQLVADGRLGEIRHVRAAYLQDWIVDPQFPLVWRLQRDKAGSGALGDIGAHIIDLTQYVTGQLITEVCGLTETFVKERPLPSATGPAASSGLAASAELAGAGSGDAATGPVTVDDAALFLARLDGGAVATYEATRFATGRRNALRVEINGSLGTVAFDLERLNELEFHDATRPGAEQGFTRILVTEPDHPYMAAWWPPGHIIGYEHSFTHEVRDFIEAIATGTDPRPSFEDALRVQLVLDAVSCSAAGAGWTSIQEVPAYPRV</sequence>
<dbReference type="InterPro" id="IPR000683">
    <property type="entry name" value="Gfo/Idh/MocA-like_OxRdtase_N"/>
</dbReference>
<name>A0A8J3TCY8_9ACTN</name>
<dbReference type="AlphaFoldDB" id="A0A8J3TCY8"/>
<feature type="domain" description="Gfo/Idh/MocA-like oxidoreductase N-terminal" evidence="2">
    <location>
        <begin position="13"/>
        <end position="131"/>
    </location>
</feature>
<dbReference type="SUPFAM" id="SSF51735">
    <property type="entry name" value="NAD(P)-binding Rossmann-fold domains"/>
    <property type="match status" value="1"/>
</dbReference>
<evidence type="ECO:0000259" key="3">
    <source>
        <dbReference type="Pfam" id="PF22725"/>
    </source>
</evidence>
<dbReference type="Gene3D" id="3.40.50.720">
    <property type="entry name" value="NAD(P)-binding Rossmann-like Domain"/>
    <property type="match status" value="1"/>
</dbReference>
<protein>
    <submittedName>
        <fullName evidence="4">Oxidoreductase</fullName>
    </submittedName>
</protein>
<dbReference type="GO" id="GO:0016491">
    <property type="term" value="F:oxidoreductase activity"/>
    <property type="evidence" value="ECO:0007669"/>
    <property type="project" value="UniProtKB-KW"/>
</dbReference>
<evidence type="ECO:0000259" key="2">
    <source>
        <dbReference type="Pfam" id="PF01408"/>
    </source>
</evidence>
<organism evidence="4 5">
    <name type="scientific">Planosporangium mesophilum</name>
    <dbReference type="NCBI Taxonomy" id="689768"/>
    <lineage>
        <taxon>Bacteria</taxon>
        <taxon>Bacillati</taxon>
        <taxon>Actinomycetota</taxon>
        <taxon>Actinomycetes</taxon>
        <taxon>Micromonosporales</taxon>
        <taxon>Micromonosporaceae</taxon>
        <taxon>Planosporangium</taxon>
    </lineage>
</organism>
<dbReference type="Pfam" id="PF01408">
    <property type="entry name" value="GFO_IDH_MocA"/>
    <property type="match status" value="1"/>
</dbReference>
<dbReference type="PANTHER" id="PTHR43818:SF11">
    <property type="entry name" value="BCDNA.GH03377"/>
    <property type="match status" value="1"/>
</dbReference>
<accession>A0A8J3TCY8</accession>
<gene>
    <name evidence="4" type="ORF">Pme01_27380</name>
</gene>
<dbReference type="EMBL" id="BOON01000024">
    <property type="protein sequence ID" value="GII23141.1"/>
    <property type="molecule type" value="Genomic_DNA"/>
</dbReference>
<dbReference type="GO" id="GO:0000166">
    <property type="term" value="F:nucleotide binding"/>
    <property type="evidence" value="ECO:0007669"/>
    <property type="project" value="InterPro"/>
</dbReference>
<evidence type="ECO:0000256" key="1">
    <source>
        <dbReference type="ARBA" id="ARBA00023002"/>
    </source>
</evidence>
<dbReference type="InterPro" id="IPR055170">
    <property type="entry name" value="GFO_IDH_MocA-like_dom"/>
</dbReference>
<dbReference type="SUPFAM" id="SSF55347">
    <property type="entry name" value="Glyceraldehyde-3-phosphate dehydrogenase-like, C-terminal domain"/>
    <property type="match status" value="1"/>
</dbReference>
<dbReference type="InterPro" id="IPR050463">
    <property type="entry name" value="Gfo/Idh/MocA_oxidrdct_glycsds"/>
</dbReference>
<evidence type="ECO:0000313" key="4">
    <source>
        <dbReference type="EMBL" id="GII23141.1"/>
    </source>
</evidence>
<comment type="caution">
    <text evidence="4">The sequence shown here is derived from an EMBL/GenBank/DDBJ whole genome shotgun (WGS) entry which is preliminary data.</text>
</comment>
<dbReference type="PANTHER" id="PTHR43818">
    <property type="entry name" value="BCDNA.GH03377"/>
    <property type="match status" value="1"/>
</dbReference>
<proteinExistence type="predicted"/>
<dbReference type="RefSeq" id="WP_168115750.1">
    <property type="nucleotide sequence ID" value="NZ_BOON01000024.1"/>
</dbReference>
<evidence type="ECO:0000313" key="5">
    <source>
        <dbReference type="Proteomes" id="UP000599074"/>
    </source>
</evidence>
<reference evidence="4" key="1">
    <citation type="submission" date="2021-01" db="EMBL/GenBank/DDBJ databases">
        <title>Whole genome shotgun sequence of Planosporangium mesophilum NBRC 109066.</title>
        <authorList>
            <person name="Komaki H."/>
            <person name="Tamura T."/>
        </authorList>
    </citation>
    <scope>NUCLEOTIDE SEQUENCE</scope>
    <source>
        <strain evidence="4">NBRC 109066</strain>
    </source>
</reference>